<sequence length="131" mass="15067">MEKKILIIDDDEIILFLHQTIAEDLFPTIPSISFKSGKLAYDYILKNEGAEFLLFLDINMPEMNGWQLLDLLVDLPYRSQLTVIMVTSSVNNSDKLKSYNYPLIKGFLTKPLRISDLEGMSIDPQFPSFFI</sequence>
<evidence type="ECO:0000313" key="4">
    <source>
        <dbReference type="Proteomes" id="UP001501081"/>
    </source>
</evidence>
<dbReference type="Pfam" id="PF00072">
    <property type="entry name" value="Response_reg"/>
    <property type="match status" value="1"/>
</dbReference>
<feature type="domain" description="Response regulatory" evidence="2">
    <location>
        <begin position="4"/>
        <end position="125"/>
    </location>
</feature>
<dbReference type="InterPro" id="IPR011006">
    <property type="entry name" value="CheY-like_superfamily"/>
</dbReference>
<dbReference type="RefSeq" id="WP_344765020.1">
    <property type="nucleotide sequence ID" value="NZ_BAABAK010000003.1"/>
</dbReference>
<dbReference type="EMBL" id="BAABAK010000003">
    <property type="protein sequence ID" value="GAA3955859.1"/>
    <property type="molecule type" value="Genomic_DNA"/>
</dbReference>
<proteinExistence type="predicted"/>
<evidence type="ECO:0000313" key="3">
    <source>
        <dbReference type="EMBL" id="GAA3955859.1"/>
    </source>
</evidence>
<dbReference type="PROSITE" id="PS50110">
    <property type="entry name" value="RESPONSE_REGULATORY"/>
    <property type="match status" value="1"/>
</dbReference>
<dbReference type="InterPro" id="IPR052893">
    <property type="entry name" value="TCS_response_regulator"/>
</dbReference>
<reference evidence="4" key="1">
    <citation type="journal article" date="2019" name="Int. J. Syst. Evol. Microbiol.">
        <title>The Global Catalogue of Microorganisms (GCM) 10K type strain sequencing project: providing services to taxonomists for standard genome sequencing and annotation.</title>
        <authorList>
            <consortium name="The Broad Institute Genomics Platform"/>
            <consortium name="The Broad Institute Genome Sequencing Center for Infectious Disease"/>
            <person name="Wu L."/>
            <person name="Ma J."/>
        </authorList>
    </citation>
    <scope>NUCLEOTIDE SEQUENCE [LARGE SCALE GENOMIC DNA]</scope>
    <source>
        <strain evidence="4">JCM 17338</strain>
    </source>
</reference>
<organism evidence="3 4">
    <name type="scientific">Pedobacter ginsengiterrae</name>
    <dbReference type="NCBI Taxonomy" id="871696"/>
    <lineage>
        <taxon>Bacteria</taxon>
        <taxon>Pseudomonadati</taxon>
        <taxon>Bacteroidota</taxon>
        <taxon>Sphingobacteriia</taxon>
        <taxon>Sphingobacteriales</taxon>
        <taxon>Sphingobacteriaceae</taxon>
        <taxon>Pedobacter</taxon>
    </lineage>
</organism>
<dbReference type="Proteomes" id="UP001501081">
    <property type="component" value="Unassembled WGS sequence"/>
</dbReference>
<name>A0ABP7NXY4_9SPHI</name>
<evidence type="ECO:0000259" key="2">
    <source>
        <dbReference type="PROSITE" id="PS50110"/>
    </source>
</evidence>
<dbReference type="Gene3D" id="3.40.50.2300">
    <property type="match status" value="1"/>
</dbReference>
<dbReference type="PANTHER" id="PTHR44520">
    <property type="entry name" value="RESPONSE REGULATOR RCP1-RELATED"/>
    <property type="match status" value="1"/>
</dbReference>
<dbReference type="InterPro" id="IPR001789">
    <property type="entry name" value="Sig_transdc_resp-reg_receiver"/>
</dbReference>
<dbReference type="SUPFAM" id="SSF52172">
    <property type="entry name" value="CheY-like"/>
    <property type="match status" value="1"/>
</dbReference>
<dbReference type="PANTHER" id="PTHR44520:SF2">
    <property type="entry name" value="RESPONSE REGULATOR RCP1"/>
    <property type="match status" value="1"/>
</dbReference>
<keyword evidence="4" id="KW-1185">Reference proteome</keyword>
<gene>
    <name evidence="3" type="ORF">GCM10022246_07340</name>
</gene>
<dbReference type="SMART" id="SM00448">
    <property type="entry name" value="REC"/>
    <property type="match status" value="1"/>
</dbReference>
<feature type="modified residue" description="4-aspartylphosphate" evidence="1">
    <location>
        <position position="57"/>
    </location>
</feature>
<protein>
    <submittedName>
        <fullName evidence="3">Response regulator</fullName>
    </submittedName>
</protein>
<accession>A0ABP7NXY4</accession>
<evidence type="ECO:0000256" key="1">
    <source>
        <dbReference type="PROSITE-ProRule" id="PRU00169"/>
    </source>
</evidence>
<comment type="caution">
    <text evidence="3">The sequence shown here is derived from an EMBL/GenBank/DDBJ whole genome shotgun (WGS) entry which is preliminary data.</text>
</comment>
<keyword evidence="1" id="KW-0597">Phosphoprotein</keyword>